<keyword evidence="2" id="KW-1185">Reference proteome</keyword>
<protein>
    <recommendedName>
        <fullName evidence="3">ABC transporter ATP-binding protein</fullName>
    </recommendedName>
</protein>
<evidence type="ECO:0000313" key="1">
    <source>
        <dbReference type="EMBL" id="GGH76825.1"/>
    </source>
</evidence>
<evidence type="ECO:0000313" key="2">
    <source>
        <dbReference type="Proteomes" id="UP000656813"/>
    </source>
</evidence>
<dbReference type="AlphaFoldDB" id="A0A8J2ZU84"/>
<organism evidence="1 2">
    <name type="scientific">Pullulanibacillus pueri</name>
    <dbReference type="NCBI Taxonomy" id="1437324"/>
    <lineage>
        <taxon>Bacteria</taxon>
        <taxon>Bacillati</taxon>
        <taxon>Bacillota</taxon>
        <taxon>Bacilli</taxon>
        <taxon>Bacillales</taxon>
        <taxon>Sporolactobacillaceae</taxon>
        <taxon>Pullulanibacillus</taxon>
    </lineage>
</organism>
<accession>A0A8J2ZU84</accession>
<gene>
    <name evidence="1" type="ORF">GCM10007096_07810</name>
</gene>
<reference evidence="1" key="2">
    <citation type="submission" date="2020-09" db="EMBL/GenBank/DDBJ databases">
        <authorList>
            <person name="Sun Q."/>
            <person name="Zhou Y."/>
        </authorList>
    </citation>
    <scope>NUCLEOTIDE SEQUENCE</scope>
    <source>
        <strain evidence="1">CGMCC 1.12777</strain>
    </source>
</reference>
<sequence>MCDHGATVFLTIHILGIAERMCDRIAIINDGSVIALRTMEELRGQKGAQTTREAIFTYSSKKRFGSSLLRR</sequence>
<comment type="caution">
    <text evidence="1">The sequence shown here is derived from an EMBL/GenBank/DDBJ whole genome shotgun (WGS) entry which is preliminary data.</text>
</comment>
<dbReference type="InterPro" id="IPR027417">
    <property type="entry name" value="P-loop_NTPase"/>
</dbReference>
<evidence type="ECO:0008006" key="3">
    <source>
        <dbReference type="Google" id="ProtNLM"/>
    </source>
</evidence>
<dbReference type="Gene3D" id="3.40.50.300">
    <property type="entry name" value="P-loop containing nucleotide triphosphate hydrolases"/>
    <property type="match status" value="1"/>
</dbReference>
<reference evidence="1" key="1">
    <citation type="journal article" date="2014" name="Int. J. Syst. Evol. Microbiol.">
        <title>Complete genome sequence of Corynebacterium casei LMG S-19264T (=DSM 44701T), isolated from a smear-ripened cheese.</title>
        <authorList>
            <consortium name="US DOE Joint Genome Institute (JGI-PGF)"/>
            <person name="Walter F."/>
            <person name="Albersmeier A."/>
            <person name="Kalinowski J."/>
            <person name="Ruckert C."/>
        </authorList>
    </citation>
    <scope>NUCLEOTIDE SEQUENCE</scope>
    <source>
        <strain evidence="1">CGMCC 1.12777</strain>
    </source>
</reference>
<dbReference type="Proteomes" id="UP000656813">
    <property type="component" value="Unassembled WGS sequence"/>
</dbReference>
<proteinExistence type="predicted"/>
<dbReference type="SUPFAM" id="SSF52540">
    <property type="entry name" value="P-loop containing nucleoside triphosphate hydrolases"/>
    <property type="match status" value="1"/>
</dbReference>
<dbReference type="EMBL" id="BMFV01000004">
    <property type="protein sequence ID" value="GGH76825.1"/>
    <property type="molecule type" value="Genomic_DNA"/>
</dbReference>
<name>A0A8J2ZU84_9BACL</name>